<dbReference type="AlphaFoldDB" id="A8BBX0"/>
<evidence type="ECO:0000256" key="4">
    <source>
        <dbReference type="ARBA" id="ARBA00022989"/>
    </source>
</evidence>
<dbReference type="PANTHER" id="PTHR43823:SF3">
    <property type="entry name" value="MULTIDRUG EXPORT PROTEIN MEPA"/>
    <property type="match status" value="1"/>
</dbReference>
<dbReference type="GO" id="GO:0005886">
    <property type="term" value="C:plasma membrane"/>
    <property type="evidence" value="ECO:0007669"/>
    <property type="project" value="UniProtKB-SubCell"/>
</dbReference>
<keyword evidence="5" id="KW-0472">Membrane</keyword>
<comment type="caution">
    <text evidence="6">The sequence shown here is derived from an EMBL/GenBank/DDBJ whole genome shotgun (WGS) entry which is preliminary data.</text>
</comment>
<evidence type="ECO:0000256" key="1">
    <source>
        <dbReference type="ARBA" id="ARBA00004651"/>
    </source>
</evidence>
<dbReference type="KEGG" id="gla:GL50803_0023808"/>
<keyword evidence="3" id="KW-0812">Transmembrane</keyword>
<sequence>MITYTMHCELGFSFVIYYETDALYSNQLHSSRPVLALMTRSYRLPFILGYNLGAKKLYLVLVYTSLIGVVMTLAVWGLCEGLAYPLMYLFVGDGETERAISALAVRLGLAGLPLQLFVSITVSVSQMKRKTVLSTILQLTRAAVTIVCIFVLPLIIKATKSQIDPVHGIFISPAVGDAVSGLVSMIIYIKWTLDYKKQCETASDE</sequence>
<keyword evidence="2" id="KW-1003">Cell membrane</keyword>
<protein>
    <submittedName>
        <fullName evidence="6">Uncharacterized protein</fullName>
    </submittedName>
</protein>
<dbReference type="Proteomes" id="UP000001548">
    <property type="component" value="Unassembled WGS sequence"/>
</dbReference>
<evidence type="ECO:0000313" key="7">
    <source>
        <dbReference type="Proteomes" id="UP000001548"/>
    </source>
</evidence>
<gene>
    <name evidence="6" type="ORF">GL50803_0023808</name>
</gene>
<reference evidence="6 7" key="1">
    <citation type="journal article" date="2007" name="Science">
        <title>Genomic minimalism in the early diverging intestinal parasite Giardia lamblia.</title>
        <authorList>
            <person name="Morrison H.G."/>
            <person name="McArthur A.G."/>
            <person name="Gillin F.D."/>
            <person name="Aley S.B."/>
            <person name="Adam R.D."/>
            <person name="Olsen G.J."/>
            <person name="Best A.A."/>
            <person name="Cande W.Z."/>
            <person name="Chen F."/>
            <person name="Cipriano M.J."/>
            <person name="Davids B.J."/>
            <person name="Dawson S.C."/>
            <person name="Elmendorf H.G."/>
            <person name="Hehl A.B."/>
            <person name="Holder M.E."/>
            <person name="Huse S.M."/>
            <person name="Kim U.U."/>
            <person name="Lasek-Nesselquist E."/>
            <person name="Manning G."/>
            <person name="Nigam A."/>
            <person name="Nixon J.E."/>
            <person name="Palm D."/>
            <person name="Passamaneck N.E."/>
            <person name="Prabhu A."/>
            <person name="Reich C.I."/>
            <person name="Reiner D.S."/>
            <person name="Samuelson J."/>
            <person name="Svard S.G."/>
            <person name="Sogin M.L."/>
        </authorList>
    </citation>
    <scope>NUCLEOTIDE SEQUENCE [LARGE SCALE GENOMIC DNA]</scope>
    <source>
        <strain evidence="6 7">WB C6</strain>
    </source>
</reference>
<accession>A8BBX0</accession>
<keyword evidence="4" id="KW-1133">Transmembrane helix</keyword>
<dbReference type="PANTHER" id="PTHR43823">
    <property type="entry name" value="SPORULATION PROTEIN YKVU"/>
    <property type="match status" value="1"/>
</dbReference>
<dbReference type="HOGENOM" id="CLU_1339708_0_0_1"/>
<proteinExistence type="predicted"/>
<evidence type="ECO:0000256" key="5">
    <source>
        <dbReference type="ARBA" id="ARBA00023136"/>
    </source>
</evidence>
<dbReference type="VEuPathDB" id="GiardiaDB:GL50803_23808"/>
<name>A8BBX0_GIAIC</name>
<evidence type="ECO:0000313" key="6">
    <source>
        <dbReference type="EMBL" id="KAE8305222.1"/>
    </source>
</evidence>
<dbReference type="RefSeq" id="XP_001708085.1">
    <property type="nucleotide sequence ID" value="XM_001708033.1"/>
</dbReference>
<organism evidence="6 7">
    <name type="scientific">Giardia intestinalis (strain ATCC 50803 / WB clone C6)</name>
    <name type="common">Giardia lamblia</name>
    <dbReference type="NCBI Taxonomy" id="184922"/>
    <lineage>
        <taxon>Eukaryota</taxon>
        <taxon>Metamonada</taxon>
        <taxon>Diplomonadida</taxon>
        <taxon>Hexamitidae</taxon>
        <taxon>Giardiinae</taxon>
        <taxon>Giardia</taxon>
    </lineage>
</organism>
<evidence type="ECO:0000256" key="2">
    <source>
        <dbReference type="ARBA" id="ARBA00022475"/>
    </source>
</evidence>
<dbReference type="InterPro" id="IPR051327">
    <property type="entry name" value="MATE_MepA_subfamily"/>
</dbReference>
<keyword evidence="7" id="KW-1185">Reference proteome</keyword>
<evidence type="ECO:0000256" key="3">
    <source>
        <dbReference type="ARBA" id="ARBA00022692"/>
    </source>
</evidence>
<dbReference type="GeneID" id="5700994"/>
<dbReference type="EMBL" id="AACB03000001">
    <property type="protein sequence ID" value="KAE8305222.1"/>
    <property type="molecule type" value="Genomic_DNA"/>
</dbReference>
<dbReference type="OMA" id="FVIYYET"/>
<comment type="subcellular location">
    <subcellularLocation>
        <location evidence="1">Cell membrane</location>
        <topology evidence="1">Multi-pass membrane protein</topology>
    </subcellularLocation>
</comment>